<evidence type="ECO:0000313" key="2">
    <source>
        <dbReference type="Proteomes" id="UP000076660"/>
    </source>
</evidence>
<sequence length="115" mass="11678">MPEPVLVSIAAAVAGRAVAGLYQLIKAKFADDPDASAVLEAAEGAAADSKEVGELAAALEEKQGADPAFGERLREEWDRVTVEQNAGSGGVANQVSGQVGGNVVQARDIQGGISF</sequence>
<organism evidence="1 2">
    <name type="scientific">Amycolatopsis keratiniphila subsp. keratiniphila</name>
    <dbReference type="NCBI Taxonomy" id="227715"/>
    <lineage>
        <taxon>Bacteria</taxon>
        <taxon>Bacillati</taxon>
        <taxon>Actinomycetota</taxon>
        <taxon>Actinomycetes</taxon>
        <taxon>Pseudonocardiales</taxon>
        <taxon>Pseudonocardiaceae</taxon>
        <taxon>Amycolatopsis</taxon>
        <taxon>Amycolatopsis japonica group</taxon>
    </lineage>
</organism>
<protein>
    <submittedName>
        <fullName evidence="1">Uncharacterized protein</fullName>
    </submittedName>
</protein>
<accession>A0A1W2LFZ3</accession>
<dbReference type="OrthoDB" id="4555377at2"/>
<proteinExistence type="predicted"/>
<evidence type="ECO:0000313" key="1">
    <source>
        <dbReference type="EMBL" id="ONF61743.1"/>
    </source>
</evidence>
<dbReference type="AlphaFoldDB" id="A0A1W2LFZ3"/>
<dbReference type="EMBL" id="LQMT02000066">
    <property type="protein sequence ID" value="ONF61743.1"/>
    <property type="molecule type" value="Genomic_DNA"/>
</dbReference>
<comment type="caution">
    <text evidence="1">The sequence shown here is derived from an EMBL/GenBank/DDBJ whole genome shotgun (WGS) entry which is preliminary data.</text>
</comment>
<reference evidence="1 2" key="1">
    <citation type="submission" date="2016-12" db="EMBL/GenBank/DDBJ databases">
        <title>Amycolatopsis keratiniphila subsp. keratiniphila genome sequencing and assembly.</title>
        <authorList>
            <person name="Mayilraj S."/>
            <person name="Kaur N."/>
        </authorList>
    </citation>
    <scope>NUCLEOTIDE SEQUENCE [LARGE SCALE GENOMIC DNA]</scope>
    <source>
        <strain evidence="1 2">DSM 44409</strain>
    </source>
</reference>
<name>A0A1W2LFZ3_9PSEU</name>
<gene>
    <name evidence="1" type="ORF">AVR91_0242225</name>
</gene>
<dbReference type="Proteomes" id="UP000076660">
    <property type="component" value="Unassembled WGS sequence"/>
</dbReference>